<evidence type="ECO:0000256" key="7">
    <source>
        <dbReference type="ARBA" id="ARBA00022832"/>
    </source>
</evidence>
<name>A0A2T2YL04_9BACT</name>
<keyword evidence="10" id="KW-0560">Oxidoreductase</keyword>
<evidence type="ECO:0000256" key="4">
    <source>
        <dbReference type="ARBA" id="ARBA00022692"/>
    </source>
</evidence>
<keyword evidence="7" id="KW-0276">Fatty acid metabolism</keyword>
<keyword evidence="13" id="KW-0275">Fatty acid biosynthesis</keyword>
<dbReference type="Proteomes" id="UP000240357">
    <property type="component" value="Unassembled WGS sequence"/>
</dbReference>
<feature type="domain" description="Fatty acid hydroxylase" evidence="15">
    <location>
        <begin position="58"/>
        <end position="196"/>
    </location>
</feature>
<dbReference type="RefSeq" id="WP_106932371.1">
    <property type="nucleotide sequence ID" value="NZ_PYFT01000001.1"/>
</dbReference>
<organism evidence="16 17">
    <name type="scientific">Adhaeribacter arboris</name>
    <dbReference type="NCBI Taxonomy" id="2072846"/>
    <lineage>
        <taxon>Bacteria</taxon>
        <taxon>Pseudomonadati</taxon>
        <taxon>Bacteroidota</taxon>
        <taxon>Cytophagia</taxon>
        <taxon>Cytophagales</taxon>
        <taxon>Hymenobacteraceae</taxon>
        <taxon>Adhaeribacter</taxon>
    </lineage>
</organism>
<feature type="transmembrane region" description="Helical" evidence="14">
    <location>
        <begin position="48"/>
        <end position="68"/>
    </location>
</feature>
<keyword evidence="3" id="KW-0444">Lipid biosynthesis</keyword>
<keyword evidence="12 14" id="KW-0472">Membrane</keyword>
<evidence type="ECO:0000256" key="10">
    <source>
        <dbReference type="ARBA" id="ARBA00023002"/>
    </source>
</evidence>
<evidence type="ECO:0000256" key="1">
    <source>
        <dbReference type="ARBA" id="ARBA00001947"/>
    </source>
</evidence>
<gene>
    <name evidence="16" type="ORF">AHMF7605_23150</name>
</gene>
<evidence type="ECO:0000256" key="14">
    <source>
        <dbReference type="SAM" id="Phobius"/>
    </source>
</evidence>
<sequence>MKPNHKGSAQLFKNPVLEKLTHTHIALPISIFIVIATGLIYYGLTHGFITVLSALGLFMVGWFIFTFVEYMAHRHVFHMETDTEVKKNIQYTFHGNHHDYPKDKSRLAMPPIVSLFISSFFFFVFKLIFGSAVFGILSGFLFGYAVYLFVHYAVHAYAPPKNFLKILWVHHSIHHYKHDDKAYGVSSPLWDWILGTMPPEKSK</sequence>
<evidence type="ECO:0000256" key="8">
    <source>
        <dbReference type="ARBA" id="ARBA00022833"/>
    </source>
</evidence>
<keyword evidence="6" id="KW-0256">Endoplasmic reticulum</keyword>
<dbReference type="InterPro" id="IPR006694">
    <property type="entry name" value="Fatty_acid_hydroxylase"/>
</dbReference>
<evidence type="ECO:0000256" key="2">
    <source>
        <dbReference type="ARBA" id="ARBA00004477"/>
    </source>
</evidence>
<feature type="transmembrane region" description="Helical" evidence="14">
    <location>
        <begin position="107"/>
        <end position="125"/>
    </location>
</feature>
<evidence type="ECO:0000256" key="5">
    <source>
        <dbReference type="ARBA" id="ARBA00022723"/>
    </source>
</evidence>
<evidence type="ECO:0000313" key="16">
    <source>
        <dbReference type="EMBL" id="PSR56193.1"/>
    </source>
</evidence>
<comment type="caution">
    <text evidence="16">The sequence shown here is derived from an EMBL/GenBank/DDBJ whole genome shotgun (WGS) entry which is preliminary data.</text>
</comment>
<protein>
    <submittedName>
        <fullName evidence="16">Fatty acid hydroxylase</fullName>
    </submittedName>
</protein>
<feature type="transmembrane region" description="Helical" evidence="14">
    <location>
        <begin position="21"/>
        <end position="42"/>
    </location>
</feature>
<evidence type="ECO:0000259" key="15">
    <source>
        <dbReference type="Pfam" id="PF04116"/>
    </source>
</evidence>
<keyword evidence="9 14" id="KW-1133">Transmembrane helix</keyword>
<dbReference type="GO" id="GO:0016020">
    <property type="term" value="C:membrane"/>
    <property type="evidence" value="ECO:0007669"/>
    <property type="project" value="InterPro"/>
</dbReference>
<dbReference type="OrthoDB" id="9784228at2"/>
<comment type="cofactor">
    <cofactor evidence="1">
        <name>Zn(2+)</name>
        <dbReference type="ChEBI" id="CHEBI:29105"/>
    </cofactor>
</comment>
<dbReference type="GO" id="GO:0080132">
    <property type="term" value="F:fatty acid 2-hydroxylase activity"/>
    <property type="evidence" value="ECO:0007669"/>
    <property type="project" value="InterPro"/>
</dbReference>
<dbReference type="EMBL" id="PYFT01000001">
    <property type="protein sequence ID" value="PSR56193.1"/>
    <property type="molecule type" value="Genomic_DNA"/>
</dbReference>
<keyword evidence="5" id="KW-0479">Metal-binding</keyword>
<dbReference type="GO" id="GO:0005506">
    <property type="term" value="F:iron ion binding"/>
    <property type="evidence" value="ECO:0007669"/>
    <property type="project" value="InterPro"/>
</dbReference>
<dbReference type="InterPro" id="IPR014430">
    <property type="entry name" value="Scs7"/>
</dbReference>
<reference evidence="16 17" key="1">
    <citation type="submission" date="2018-03" db="EMBL/GenBank/DDBJ databases">
        <title>Adhaeribacter sp. HMF7605 Genome sequencing and assembly.</title>
        <authorList>
            <person name="Kang H."/>
            <person name="Kang J."/>
            <person name="Cha I."/>
            <person name="Kim H."/>
            <person name="Joh K."/>
        </authorList>
    </citation>
    <scope>NUCLEOTIDE SEQUENCE [LARGE SCALE GENOMIC DNA]</scope>
    <source>
        <strain evidence="16 17">HMF7605</strain>
    </source>
</reference>
<evidence type="ECO:0000256" key="13">
    <source>
        <dbReference type="ARBA" id="ARBA00023160"/>
    </source>
</evidence>
<dbReference type="AlphaFoldDB" id="A0A2T2YL04"/>
<dbReference type="GO" id="GO:0006633">
    <property type="term" value="P:fatty acid biosynthetic process"/>
    <property type="evidence" value="ECO:0007669"/>
    <property type="project" value="UniProtKB-KW"/>
</dbReference>
<evidence type="ECO:0000256" key="3">
    <source>
        <dbReference type="ARBA" id="ARBA00022516"/>
    </source>
</evidence>
<accession>A0A2T2YL04</accession>
<evidence type="ECO:0000256" key="11">
    <source>
        <dbReference type="ARBA" id="ARBA00023098"/>
    </source>
</evidence>
<proteinExistence type="predicted"/>
<keyword evidence="8" id="KW-0862">Zinc</keyword>
<evidence type="ECO:0000256" key="9">
    <source>
        <dbReference type="ARBA" id="ARBA00022989"/>
    </source>
</evidence>
<evidence type="ECO:0000256" key="6">
    <source>
        <dbReference type="ARBA" id="ARBA00022824"/>
    </source>
</evidence>
<dbReference type="PANTHER" id="PTHR12863">
    <property type="entry name" value="FATTY ACID HYDROXYLASE"/>
    <property type="match status" value="1"/>
</dbReference>
<keyword evidence="4 14" id="KW-0812">Transmembrane</keyword>
<evidence type="ECO:0000313" key="17">
    <source>
        <dbReference type="Proteomes" id="UP000240357"/>
    </source>
</evidence>
<evidence type="ECO:0000256" key="12">
    <source>
        <dbReference type="ARBA" id="ARBA00023136"/>
    </source>
</evidence>
<dbReference type="PANTHER" id="PTHR12863:SF1">
    <property type="entry name" value="FATTY ACID 2-HYDROXYLASE"/>
    <property type="match status" value="1"/>
</dbReference>
<feature type="transmembrane region" description="Helical" evidence="14">
    <location>
        <begin position="131"/>
        <end position="154"/>
    </location>
</feature>
<dbReference type="Pfam" id="PF04116">
    <property type="entry name" value="FA_hydroxylase"/>
    <property type="match status" value="1"/>
</dbReference>
<keyword evidence="11" id="KW-0443">Lipid metabolism</keyword>
<comment type="subcellular location">
    <subcellularLocation>
        <location evidence="2">Endoplasmic reticulum membrane</location>
        <topology evidence="2">Multi-pass membrane protein</topology>
    </subcellularLocation>
</comment>
<keyword evidence="17" id="KW-1185">Reference proteome</keyword>